<dbReference type="InterPro" id="IPR051082">
    <property type="entry name" value="Pentapeptide-BTB/POZ_domain"/>
</dbReference>
<dbReference type="SUPFAM" id="SSF141571">
    <property type="entry name" value="Pentapeptide repeat-like"/>
    <property type="match status" value="1"/>
</dbReference>
<dbReference type="Pfam" id="PF00805">
    <property type="entry name" value="Pentapeptide"/>
    <property type="match status" value="1"/>
</dbReference>
<dbReference type="PANTHER" id="PTHR14136">
    <property type="entry name" value="BTB_POZ DOMAIN-CONTAINING PROTEIN KCTD9"/>
    <property type="match status" value="1"/>
</dbReference>
<protein>
    <recommendedName>
        <fullName evidence="3">Pentapeptide repeat-containing protein</fullName>
    </recommendedName>
</protein>
<evidence type="ECO:0008006" key="3">
    <source>
        <dbReference type="Google" id="ProtNLM"/>
    </source>
</evidence>
<evidence type="ECO:0000313" key="2">
    <source>
        <dbReference type="Proteomes" id="UP000187412"/>
    </source>
</evidence>
<reference evidence="1 2" key="1">
    <citation type="submission" date="2016-10" db="EMBL/GenBank/DDBJ databases">
        <title>Paenibacillus species isolates.</title>
        <authorList>
            <person name="Beno S.M."/>
        </authorList>
    </citation>
    <scope>NUCLEOTIDE SEQUENCE [LARGE SCALE GENOMIC DNA]</scope>
    <source>
        <strain evidence="1 2">FSL H7-0744</strain>
    </source>
</reference>
<organism evidence="1 2">
    <name type="scientific">Paenibacillus borealis</name>
    <dbReference type="NCBI Taxonomy" id="160799"/>
    <lineage>
        <taxon>Bacteria</taxon>
        <taxon>Bacillati</taxon>
        <taxon>Bacillota</taxon>
        <taxon>Bacilli</taxon>
        <taxon>Bacillales</taxon>
        <taxon>Paenibacillaceae</taxon>
        <taxon>Paenibacillus</taxon>
    </lineage>
</organism>
<dbReference type="Proteomes" id="UP000187412">
    <property type="component" value="Unassembled WGS sequence"/>
</dbReference>
<dbReference type="PANTHER" id="PTHR14136:SF17">
    <property type="entry name" value="BTB_POZ DOMAIN-CONTAINING PROTEIN KCTD9"/>
    <property type="match status" value="1"/>
</dbReference>
<comment type="caution">
    <text evidence="1">The sequence shown here is derived from an EMBL/GenBank/DDBJ whole genome shotgun (WGS) entry which is preliminary data.</text>
</comment>
<keyword evidence="2" id="KW-1185">Reference proteome</keyword>
<gene>
    <name evidence="1" type="ORF">BSK56_26050</name>
</gene>
<accession>A0ABX3H1H3</accession>
<dbReference type="InterPro" id="IPR001646">
    <property type="entry name" value="5peptide_repeat"/>
</dbReference>
<dbReference type="EMBL" id="MPTB01000041">
    <property type="protein sequence ID" value="OMD42356.1"/>
    <property type="molecule type" value="Genomic_DNA"/>
</dbReference>
<dbReference type="RefSeq" id="WP_076113405.1">
    <property type="nucleotide sequence ID" value="NZ_MPTB01000041.1"/>
</dbReference>
<proteinExistence type="predicted"/>
<name>A0ABX3H1H3_PAEBO</name>
<sequence length="367" mass="42834">MDKQAALQHFREQYFNPLLDEQLNLLETAYHREQGQLISGFKASFRSLCLHIHSIQQRELKGPVGYIHYSFLRTQVLEQTYHYMTEAYDTAWYEDDSDCKSTYDASWAYAPISTMLSILEQERKRYMGVLNPADIERLLLESMPLFHQFVSSILRLSIGEAVRMPEYQTILKAERLLIRTGEYMDISENIYVDDQHLPQGDEIREQLMQASTEEPFIYENLKHLSLHHLELMDKDLRYNDFSHSHLQGGRYHNCNLVGSRWQQADLEDGSFRGCLLTDADFRYAHMKGVDFSQASGEAYRNKGLRLPGLVGIHFEHANLDAADFTAVQAFEHAYFEGASMLGTRVPRMFQQHWQLSDTQRQSIVWIE</sequence>
<evidence type="ECO:0000313" key="1">
    <source>
        <dbReference type="EMBL" id="OMD42356.1"/>
    </source>
</evidence>
<dbReference type="Gene3D" id="2.160.20.80">
    <property type="entry name" value="E3 ubiquitin-protein ligase SopA"/>
    <property type="match status" value="1"/>
</dbReference>